<dbReference type="Proteomes" id="UP000178449">
    <property type="component" value="Unassembled WGS sequence"/>
</dbReference>
<dbReference type="EMBL" id="MFNE01000019">
    <property type="protein sequence ID" value="OGG96087.1"/>
    <property type="molecule type" value="Genomic_DNA"/>
</dbReference>
<evidence type="ECO:0000313" key="1">
    <source>
        <dbReference type="EMBL" id="OGG96087.1"/>
    </source>
</evidence>
<accession>A0A1F6GDA3</accession>
<protein>
    <submittedName>
        <fullName evidence="1">Uncharacterized protein</fullName>
    </submittedName>
</protein>
<proteinExistence type="predicted"/>
<sequence length="241" mass="27193">MGLEPQKKAGSPPLGILVQLGYGWILALAGPRKGPNGADMNIQKALIFMFMLTCPLSLWAKDRQQLNYSILQNYQAYQYSKLDPTFSTVKKAYGVKANYLIDFGPELWYGGSYSRIWGSGSDSGYPTMMQAEFMEGVFEYFAGDREKMAQKGPFWEKLYFRAGASFGTYKWLIQHKKPSMMTELQIAPVYFSSGYTWAPYAAIGLGMLGSLEYTYRSHLSGAADMSFINNTYLSYVYSVLF</sequence>
<name>A0A1F6GDA3_9PROT</name>
<reference evidence="1 2" key="1">
    <citation type="journal article" date="2016" name="Nat. Commun.">
        <title>Thousands of microbial genomes shed light on interconnected biogeochemical processes in an aquifer system.</title>
        <authorList>
            <person name="Anantharaman K."/>
            <person name="Brown C.T."/>
            <person name="Hug L.A."/>
            <person name="Sharon I."/>
            <person name="Castelle C.J."/>
            <person name="Probst A.J."/>
            <person name="Thomas B.C."/>
            <person name="Singh A."/>
            <person name="Wilkins M.J."/>
            <person name="Karaoz U."/>
            <person name="Brodie E.L."/>
            <person name="Williams K.H."/>
            <person name="Hubbard S.S."/>
            <person name="Banfield J.F."/>
        </authorList>
    </citation>
    <scope>NUCLEOTIDE SEQUENCE [LARGE SCALE GENOMIC DNA]</scope>
</reference>
<dbReference type="AlphaFoldDB" id="A0A1F6GDA3"/>
<evidence type="ECO:0000313" key="2">
    <source>
        <dbReference type="Proteomes" id="UP000178449"/>
    </source>
</evidence>
<organism evidence="1 2">
    <name type="scientific">Candidatus Lambdaproteobacteria bacterium RIFOXYD2_FULL_50_16</name>
    <dbReference type="NCBI Taxonomy" id="1817772"/>
    <lineage>
        <taxon>Bacteria</taxon>
        <taxon>Pseudomonadati</taxon>
        <taxon>Pseudomonadota</taxon>
        <taxon>Candidatus Lambdaproteobacteria</taxon>
    </lineage>
</organism>
<comment type="caution">
    <text evidence="1">The sequence shown here is derived from an EMBL/GenBank/DDBJ whole genome shotgun (WGS) entry which is preliminary data.</text>
</comment>
<gene>
    <name evidence="1" type="ORF">A2527_12270</name>
</gene>
<dbReference type="STRING" id="1817772.A2527_12270"/>